<feature type="domain" description="RNA polymerase sigma-70 region 2" evidence="1">
    <location>
        <begin position="13"/>
        <end position="78"/>
    </location>
</feature>
<dbReference type="Pfam" id="PF04542">
    <property type="entry name" value="Sigma70_r2"/>
    <property type="match status" value="1"/>
</dbReference>
<evidence type="ECO:0000313" key="3">
    <source>
        <dbReference type="Proteomes" id="UP000190166"/>
    </source>
</evidence>
<keyword evidence="2" id="KW-0804">Transcription</keyword>
<keyword evidence="2" id="KW-0240">DNA-directed RNA polymerase</keyword>
<gene>
    <name evidence="2" type="ORF">SAMN05660461_4844</name>
</gene>
<dbReference type="AlphaFoldDB" id="A0A1T5P8M9"/>
<evidence type="ECO:0000313" key="2">
    <source>
        <dbReference type="EMBL" id="SKD08967.1"/>
    </source>
</evidence>
<protein>
    <submittedName>
        <fullName evidence="2">DNA-directed RNA polymerase specialized sigma subunit, sigma24 family</fullName>
    </submittedName>
</protein>
<dbReference type="RefSeq" id="WP_079472115.1">
    <property type="nucleotide sequence ID" value="NZ_FUZZ01000004.1"/>
</dbReference>
<organism evidence="2 3">
    <name type="scientific">Chitinophaga ginsengisegetis</name>
    <dbReference type="NCBI Taxonomy" id="393003"/>
    <lineage>
        <taxon>Bacteria</taxon>
        <taxon>Pseudomonadati</taxon>
        <taxon>Bacteroidota</taxon>
        <taxon>Chitinophagia</taxon>
        <taxon>Chitinophagales</taxon>
        <taxon>Chitinophagaceae</taxon>
        <taxon>Chitinophaga</taxon>
    </lineage>
</organism>
<evidence type="ECO:0000259" key="1">
    <source>
        <dbReference type="Pfam" id="PF04542"/>
    </source>
</evidence>
<dbReference type="STRING" id="393003.SAMN05660461_4844"/>
<dbReference type="GO" id="GO:0000428">
    <property type="term" value="C:DNA-directed RNA polymerase complex"/>
    <property type="evidence" value="ECO:0007669"/>
    <property type="project" value="UniProtKB-KW"/>
</dbReference>
<dbReference type="Gene3D" id="1.10.1740.10">
    <property type="match status" value="1"/>
</dbReference>
<reference evidence="2 3" key="1">
    <citation type="submission" date="2017-02" db="EMBL/GenBank/DDBJ databases">
        <authorList>
            <person name="Peterson S.W."/>
        </authorList>
    </citation>
    <scope>NUCLEOTIDE SEQUENCE [LARGE SCALE GENOMIC DNA]</scope>
    <source>
        <strain evidence="2 3">DSM 18108</strain>
    </source>
</reference>
<keyword evidence="3" id="KW-1185">Reference proteome</keyword>
<dbReference type="SUPFAM" id="SSF88946">
    <property type="entry name" value="Sigma2 domain of RNA polymerase sigma factors"/>
    <property type="match status" value="1"/>
</dbReference>
<sequence>MRTHEDQWLEDIYRNTLPRVAGVIHRMGGHLEMAKDIFQDAVIIYLEKQQQNKLPAGVPAEAYITGIARILAIRKLKQSGPHIPLDNMDGDIAVPADYYAPPPVSKPVLEYVKAAGKRCLQLLHAFYYDHLSIQEIAADFNFKTQHSASVQKYKCLEKVREQIKQSDYAETVS</sequence>
<proteinExistence type="predicted"/>
<dbReference type="EMBL" id="FUZZ01000004">
    <property type="protein sequence ID" value="SKD08967.1"/>
    <property type="molecule type" value="Genomic_DNA"/>
</dbReference>
<dbReference type="InterPro" id="IPR007627">
    <property type="entry name" value="RNA_pol_sigma70_r2"/>
</dbReference>
<accession>A0A1T5P8M9</accession>
<dbReference type="InterPro" id="IPR013325">
    <property type="entry name" value="RNA_pol_sigma_r2"/>
</dbReference>
<dbReference type="GO" id="GO:0003700">
    <property type="term" value="F:DNA-binding transcription factor activity"/>
    <property type="evidence" value="ECO:0007669"/>
    <property type="project" value="InterPro"/>
</dbReference>
<dbReference type="GO" id="GO:0006352">
    <property type="term" value="P:DNA-templated transcription initiation"/>
    <property type="evidence" value="ECO:0007669"/>
    <property type="project" value="InterPro"/>
</dbReference>
<name>A0A1T5P8M9_9BACT</name>
<dbReference type="Proteomes" id="UP000190166">
    <property type="component" value="Unassembled WGS sequence"/>
</dbReference>